<accession>A0A5J5J2I2</accession>
<sequence>MATGPEAGWYDDGTGKQRWWDGSRWTDQYIDLNDRYLELRSDPAPTNAPAREGWYDDSRGRLRWWNGTRWTDAARYSGSEEEFAGIVVDGRWIHFGPSSQPVAGASATRSAGAELLKRGRLARPAVARALLGPAGPITPNLLKRSIDPGATYLLVEVGSEVWLASVPPGQEGRAGQFATWINTVSQHYRYR</sequence>
<dbReference type="InterPro" id="IPR018929">
    <property type="entry name" value="DUF2510"/>
</dbReference>
<gene>
    <name evidence="2" type="ORF">F6B43_09160</name>
</gene>
<name>A0A5J5J2I2_9MICO</name>
<dbReference type="Proteomes" id="UP000325827">
    <property type="component" value="Unassembled WGS sequence"/>
</dbReference>
<evidence type="ECO:0000313" key="2">
    <source>
        <dbReference type="EMBL" id="KAA9107623.1"/>
    </source>
</evidence>
<reference evidence="3" key="1">
    <citation type="submission" date="2019-09" db="EMBL/GenBank/DDBJ databases">
        <title>Mumia zhuanghuii sp. nov. isolated from the intestinal contents of plateau pika (Ochotona curzoniae) in the Qinghai-Tibet plateau of China.</title>
        <authorList>
            <person name="Tian Z."/>
        </authorList>
    </citation>
    <scope>NUCLEOTIDE SEQUENCE [LARGE SCALE GENOMIC DNA]</scope>
    <source>
        <strain evidence="3">JCM 30598</strain>
    </source>
</reference>
<dbReference type="EMBL" id="VYSA01000002">
    <property type="protein sequence ID" value="KAA9107623.1"/>
    <property type="molecule type" value="Genomic_DNA"/>
</dbReference>
<keyword evidence="3" id="KW-1185">Reference proteome</keyword>
<proteinExistence type="predicted"/>
<dbReference type="AlphaFoldDB" id="A0A5J5J2I2"/>
<evidence type="ECO:0000313" key="3">
    <source>
        <dbReference type="Proteomes" id="UP000325827"/>
    </source>
</evidence>
<comment type="caution">
    <text evidence="2">The sequence shown here is derived from an EMBL/GenBank/DDBJ whole genome shotgun (WGS) entry which is preliminary data.</text>
</comment>
<feature type="domain" description="DUF2510" evidence="1">
    <location>
        <begin position="7"/>
        <end position="30"/>
    </location>
</feature>
<organism evidence="2 3">
    <name type="scientific">Microbacterium rhizomatis</name>
    <dbReference type="NCBI Taxonomy" id="1631477"/>
    <lineage>
        <taxon>Bacteria</taxon>
        <taxon>Bacillati</taxon>
        <taxon>Actinomycetota</taxon>
        <taxon>Actinomycetes</taxon>
        <taxon>Micrococcales</taxon>
        <taxon>Microbacteriaceae</taxon>
        <taxon>Microbacterium</taxon>
    </lineage>
</organism>
<dbReference type="RefSeq" id="WP_150448658.1">
    <property type="nucleotide sequence ID" value="NZ_VYSA01000002.1"/>
</dbReference>
<dbReference type="Pfam" id="PF10708">
    <property type="entry name" value="DUF2510"/>
    <property type="match status" value="1"/>
</dbReference>
<dbReference type="OrthoDB" id="5066941at2"/>
<protein>
    <submittedName>
        <fullName evidence="2">DUF2510 domain-containing protein</fullName>
    </submittedName>
</protein>
<evidence type="ECO:0000259" key="1">
    <source>
        <dbReference type="Pfam" id="PF10708"/>
    </source>
</evidence>